<evidence type="ECO:0000259" key="1">
    <source>
        <dbReference type="Pfam" id="PF00899"/>
    </source>
</evidence>
<dbReference type="SUPFAM" id="SSF69572">
    <property type="entry name" value="Activating enzymes of the ubiquitin-like proteins"/>
    <property type="match status" value="1"/>
</dbReference>
<dbReference type="InterPro" id="IPR000594">
    <property type="entry name" value="ThiF_NAD_FAD-bd"/>
</dbReference>
<sequence length="581" mass="67812">MVDYTLLLEEVGKTETCRNLTRDELKELGYKFYKDSIVWEVKTEIVISNKLVDFIFFLNFPIDFPFNIPKIFISKKNYEELKYIPHINGDYTICIFDEGLNLILPNNNFSDFVELVLARAKKIIREAENVEYRKNEFKREFKAYWELRYSESDLISNEVFHSISNGNDELLGLRFTNNYLGNYRYFITNSEYDIKKIKDYAKECKCFVEEIGIIKIDNNFYEPPFELTFEASIEIIKRDEEKYKQFRDLCNNYNFDSLLIVFNNNHNSITEYFGWTYQNVKILTRKKGGSRNFTSKIHHLTNNVYAKKNVTRLSFDDMNLSRLQIRTAGYEENQKSIAISGLGSVGSNLVYFLKNLSIDKFYLIDKEVLSSENINRHLLGFSDVLKNKIEGIKKEIKNSNPLIDVQTRNKSVTAIIENEIEFINECDFHFVAIGKTMIEKFILKNVVEGKLTKPTFLFWVEPFLASGQMLFIMPCDAAKAIELIESDSYQFATLLNVVNQLDKTYLIEGSCQTGYSPYSSSYLIQFLSTIFPYIKNHLDGNDVTSKVYSWIGDKKLLAEKELLITDFAIQNDSFQLIVNDL</sequence>
<organism evidence="3 4">
    <name type="scientific">Flavobacterium hercynium</name>
    <dbReference type="NCBI Taxonomy" id="387094"/>
    <lineage>
        <taxon>Bacteria</taxon>
        <taxon>Pseudomonadati</taxon>
        <taxon>Bacteroidota</taxon>
        <taxon>Flavobacteriia</taxon>
        <taxon>Flavobacteriales</taxon>
        <taxon>Flavobacteriaceae</taxon>
        <taxon>Flavobacterium</taxon>
    </lineage>
</organism>
<dbReference type="InterPro" id="IPR032701">
    <property type="entry name" value="Prok-E2_B_dom"/>
</dbReference>
<reference evidence="3 4" key="1">
    <citation type="submission" date="2016-11" db="EMBL/GenBank/DDBJ databases">
        <title>Whole genomes of Flavobacteriaceae.</title>
        <authorList>
            <person name="Stine C."/>
            <person name="Li C."/>
            <person name="Tadesse D."/>
        </authorList>
    </citation>
    <scope>NUCLEOTIDE SEQUENCE [LARGE SCALE GENOMIC DNA]</scope>
    <source>
        <strain evidence="3 4">DSM 18292</strain>
    </source>
</reference>
<dbReference type="RefSeq" id="WP_089048350.1">
    <property type="nucleotide sequence ID" value="NZ_FXTV01000004.1"/>
</dbReference>
<dbReference type="EMBL" id="MUGW01000007">
    <property type="protein sequence ID" value="OXA95192.1"/>
    <property type="molecule type" value="Genomic_DNA"/>
</dbReference>
<feature type="domain" description="THIF-type NAD/FAD binding fold" evidence="1">
    <location>
        <begin position="334"/>
        <end position="448"/>
    </location>
</feature>
<dbReference type="Pfam" id="PF00899">
    <property type="entry name" value="ThiF"/>
    <property type="match status" value="1"/>
</dbReference>
<evidence type="ECO:0000313" key="4">
    <source>
        <dbReference type="Proteomes" id="UP000198345"/>
    </source>
</evidence>
<dbReference type="Pfam" id="PF14461">
    <property type="entry name" value="Prok-E2_B"/>
    <property type="match status" value="1"/>
</dbReference>
<dbReference type="InterPro" id="IPR035985">
    <property type="entry name" value="Ubiquitin-activating_enz"/>
</dbReference>
<proteinExistence type="predicted"/>
<comment type="caution">
    <text evidence="3">The sequence shown here is derived from an EMBL/GenBank/DDBJ whole genome shotgun (WGS) entry which is preliminary data.</text>
</comment>
<dbReference type="OrthoDB" id="9804286at2"/>
<dbReference type="AlphaFoldDB" id="A0A226HM17"/>
<evidence type="ECO:0000313" key="3">
    <source>
        <dbReference type="EMBL" id="OXA95192.1"/>
    </source>
</evidence>
<protein>
    <submittedName>
        <fullName evidence="3">Uncharacterized protein</fullName>
    </submittedName>
</protein>
<evidence type="ECO:0000259" key="2">
    <source>
        <dbReference type="Pfam" id="PF14461"/>
    </source>
</evidence>
<keyword evidence="4" id="KW-1185">Reference proteome</keyword>
<dbReference type="Proteomes" id="UP000198345">
    <property type="component" value="Unassembled WGS sequence"/>
</dbReference>
<name>A0A226HM17_9FLAO</name>
<accession>A0A226HM17</accession>
<dbReference type="Gene3D" id="3.40.50.720">
    <property type="entry name" value="NAD(P)-binding Rossmann-like Domain"/>
    <property type="match status" value="1"/>
</dbReference>
<gene>
    <name evidence="3" type="ORF">B0A66_02895</name>
</gene>
<dbReference type="GO" id="GO:0008641">
    <property type="term" value="F:ubiquitin-like modifier activating enzyme activity"/>
    <property type="evidence" value="ECO:0007669"/>
    <property type="project" value="InterPro"/>
</dbReference>
<feature type="domain" description="Prokaryotic E2 family B" evidence="2">
    <location>
        <begin position="43"/>
        <end position="147"/>
    </location>
</feature>